<keyword evidence="2" id="KW-1185">Reference proteome</keyword>
<dbReference type="STRING" id="1745343.A0A2J6PDV2"/>
<dbReference type="OrthoDB" id="265717at2759"/>
<proteinExistence type="predicted"/>
<evidence type="ECO:0000313" key="2">
    <source>
        <dbReference type="Proteomes" id="UP000235672"/>
    </source>
</evidence>
<dbReference type="Proteomes" id="UP000235672">
    <property type="component" value="Unassembled WGS sequence"/>
</dbReference>
<gene>
    <name evidence="1" type="ORF">NA56DRAFT_587530</name>
</gene>
<evidence type="ECO:0000313" key="1">
    <source>
        <dbReference type="EMBL" id="PMD12220.1"/>
    </source>
</evidence>
<organism evidence="1 2">
    <name type="scientific">Hyaloscypha hepaticicola</name>
    <dbReference type="NCBI Taxonomy" id="2082293"/>
    <lineage>
        <taxon>Eukaryota</taxon>
        <taxon>Fungi</taxon>
        <taxon>Dikarya</taxon>
        <taxon>Ascomycota</taxon>
        <taxon>Pezizomycotina</taxon>
        <taxon>Leotiomycetes</taxon>
        <taxon>Helotiales</taxon>
        <taxon>Hyaloscyphaceae</taxon>
        <taxon>Hyaloscypha</taxon>
    </lineage>
</organism>
<sequence>MIGNPLYTLRDVPGKGKGLVTIEKIFKGIRILSEKPIIIIPGNEISSERLQISIY</sequence>
<dbReference type="AlphaFoldDB" id="A0A2J6PDV2"/>
<name>A0A2J6PDV2_9HELO</name>
<reference evidence="1 2" key="1">
    <citation type="submission" date="2016-05" db="EMBL/GenBank/DDBJ databases">
        <title>A degradative enzymes factory behind the ericoid mycorrhizal symbiosis.</title>
        <authorList>
            <consortium name="DOE Joint Genome Institute"/>
            <person name="Martino E."/>
            <person name="Morin E."/>
            <person name="Grelet G."/>
            <person name="Kuo A."/>
            <person name="Kohler A."/>
            <person name="Daghino S."/>
            <person name="Barry K."/>
            <person name="Choi C."/>
            <person name="Cichocki N."/>
            <person name="Clum A."/>
            <person name="Copeland A."/>
            <person name="Hainaut M."/>
            <person name="Haridas S."/>
            <person name="Labutti K."/>
            <person name="Lindquist E."/>
            <person name="Lipzen A."/>
            <person name="Khouja H.-R."/>
            <person name="Murat C."/>
            <person name="Ohm R."/>
            <person name="Olson A."/>
            <person name="Spatafora J."/>
            <person name="Veneault-Fourrey C."/>
            <person name="Henrissat B."/>
            <person name="Grigoriev I."/>
            <person name="Martin F."/>
            <person name="Perotto S."/>
        </authorList>
    </citation>
    <scope>NUCLEOTIDE SEQUENCE [LARGE SCALE GENOMIC DNA]</scope>
    <source>
        <strain evidence="1 2">UAMH 7357</strain>
    </source>
</reference>
<dbReference type="EMBL" id="KZ613558">
    <property type="protein sequence ID" value="PMD12220.1"/>
    <property type="molecule type" value="Genomic_DNA"/>
</dbReference>
<protein>
    <submittedName>
        <fullName evidence="1">Uncharacterized protein</fullName>
    </submittedName>
</protein>
<accession>A0A2J6PDV2</accession>